<dbReference type="GO" id="GO:0061343">
    <property type="term" value="P:cell adhesion involved in heart morphogenesis"/>
    <property type="evidence" value="ECO:0007669"/>
    <property type="project" value="TreeGrafter"/>
</dbReference>
<sequence length="117" mass="13242">DQGGKVPPTVREDHTCEHPRNLNICKSMGPDEMHPKVLRQLADVEAKTLFTLFEKSWQSSEDPGDWKEGNISPILKKSRKEDPGNYSPVSLASGLGRIMEQILLEAMLRQVKDRDMI</sequence>
<evidence type="ECO:0000256" key="1">
    <source>
        <dbReference type="SAM" id="MobiDB-lite"/>
    </source>
</evidence>
<evidence type="ECO:0000313" key="3">
    <source>
        <dbReference type="Proteomes" id="UP000054064"/>
    </source>
</evidence>
<keyword evidence="3" id="KW-1185">Reference proteome</keyword>
<feature type="region of interest" description="Disordered" evidence="1">
    <location>
        <begin position="57"/>
        <end position="87"/>
    </location>
</feature>
<dbReference type="PANTHER" id="PTHR33395">
    <property type="entry name" value="TRANSCRIPTASE, PUTATIVE-RELATED-RELATED"/>
    <property type="match status" value="1"/>
</dbReference>
<dbReference type="GO" id="GO:0031012">
    <property type="term" value="C:extracellular matrix"/>
    <property type="evidence" value="ECO:0007669"/>
    <property type="project" value="TreeGrafter"/>
</dbReference>
<evidence type="ECO:0008006" key="4">
    <source>
        <dbReference type="Google" id="ProtNLM"/>
    </source>
</evidence>
<dbReference type="AlphaFoldDB" id="A0A091GTJ6"/>
<reference evidence="2 3" key="1">
    <citation type="submission" date="2014-04" db="EMBL/GenBank/DDBJ databases">
        <title>Genome evolution of avian class.</title>
        <authorList>
            <person name="Zhang G."/>
            <person name="Li C."/>
        </authorList>
    </citation>
    <scope>NUCLEOTIDE SEQUENCE [LARGE SCALE GENOMIC DNA]</scope>
    <source>
        <strain evidence="2">BGI_N320</strain>
    </source>
</reference>
<feature type="non-terminal residue" evidence="2">
    <location>
        <position position="1"/>
    </location>
</feature>
<evidence type="ECO:0000313" key="2">
    <source>
        <dbReference type="EMBL" id="KFO86921.1"/>
    </source>
</evidence>
<dbReference type="Proteomes" id="UP000054064">
    <property type="component" value="Unassembled WGS sequence"/>
</dbReference>
<name>A0A091GTJ6_BUCRH</name>
<feature type="non-terminal residue" evidence="2">
    <location>
        <position position="117"/>
    </location>
</feature>
<gene>
    <name evidence="2" type="ORF">N320_01791</name>
</gene>
<protein>
    <recommendedName>
        <fullName evidence="4">RNA-directed DNA polymerase from mobile element jockey</fullName>
    </recommendedName>
</protein>
<accession>A0A091GTJ6</accession>
<dbReference type="GO" id="GO:0007508">
    <property type="term" value="P:larval heart development"/>
    <property type="evidence" value="ECO:0007669"/>
    <property type="project" value="TreeGrafter"/>
</dbReference>
<dbReference type="EMBL" id="KL512544">
    <property type="protein sequence ID" value="KFO86921.1"/>
    <property type="molecule type" value="Genomic_DNA"/>
</dbReference>
<proteinExistence type="predicted"/>
<organism evidence="2 3">
    <name type="scientific">Buceros rhinoceros silvestris</name>
    <dbReference type="NCBI Taxonomy" id="175836"/>
    <lineage>
        <taxon>Eukaryota</taxon>
        <taxon>Metazoa</taxon>
        <taxon>Chordata</taxon>
        <taxon>Craniata</taxon>
        <taxon>Vertebrata</taxon>
        <taxon>Euteleostomi</taxon>
        <taxon>Archelosauria</taxon>
        <taxon>Archosauria</taxon>
        <taxon>Dinosauria</taxon>
        <taxon>Saurischia</taxon>
        <taxon>Theropoda</taxon>
        <taxon>Coelurosauria</taxon>
        <taxon>Aves</taxon>
        <taxon>Neognathae</taxon>
        <taxon>Neoaves</taxon>
        <taxon>Telluraves</taxon>
        <taxon>Coraciimorphae</taxon>
        <taxon>Bucerotiformes</taxon>
        <taxon>Bucerotidae</taxon>
        <taxon>Buceros</taxon>
    </lineage>
</organism>
<dbReference type="PANTHER" id="PTHR33395:SF22">
    <property type="entry name" value="REVERSE TRANSCRIPTASE DOMAIN-CONTAINING PROTEIN"/>
    <property type="match status" value="1"/>
</dbReference>